<evidence type="ECO:0000256" key="5">
    <source>
        <dbReference type="ARBA" id="ARBA00022781"/>
    </source>
</evidence>
<evidence type="ECO:0000256" key="8">
    <source>
        <dbReference type="ARBA" id="ARBA00023136"/>
    </source>
</evidence>
<dbReference type="PANTHER" id="PTHR33445:SF2">
    <property type="entry name" value="ATP SYNTHASE SUBUNIT B', CHLOROPLASTIC"/>
    <property type="match status" value="1"/>
</dbReference>
<keyword evidence="2 13" id="KW-0813">Transport</keyword>
<evidence type="ECO:0000256" key="7">
    <source>
        <dbReference type="ARBA" id="ARBA00023065"/>
    </source>
</evidence>
<reference evidence="15" key="1">
    <citation type="journal article" date="2023" name="Int. J. Syst. Evol. Microbiol.">
        <title>Mesoterricola silvestris gen. nov., sp. nov., Mesoterricola sediminis sp. nov., Geothrix oryzae sp. nov., Geothrix edaphica sp. nov., Geothrix rubra sp. nov., and Geothrix limicola sp. nov., six novel members of Acidobacteriota isolated from soils.</title>
        <authorList>
            <person name="Itoh H."/>
            <person name="Sugisawa Y."/>
            <person name="Mise K."/>
            <person name="Xu Z."/>
            <person name="Kuniyasu M."/>
            <person name="Ushijima N."/>
            <person name="Kawano K."/>
            <person name="Kobayashi E."/>
            <person name="Shiratori Y."/>
            <person name="Masuda Y."/>
            <person name="Senoo K."/>
        </authorList>
    </citation>
    <scope>NUCLEOTIDE SEQUENCE</scope>
    <source>
        <strain evidence="15">W786</strain>
    </source>
</reference>
<evidence type="ECO:0000256" key="10">
    <source>
        <dbReference type="ARBA" id="ARBA00025198"/>
    </source>
</evidence>
<keyword evidence="5 13" id="KW-0375">Hydrogen ion transport</keyword>
<evidence type="ECO:0000256" key="14">
    <source>
        <dbReference type="RuleBase" id="RU003848"/>
    </source>
</evidence>
<keyword evidence="7 13" id="KW-0406">Ion transport</keyword>
<evidence type="ECO:0000256" key="3">
    <source>
        <dbReference type="ARBA" id="ARBA00022547"/>
    </source>
</evidence>
<dbReference type="EMBL" id="AP027081">
    <property type="protein sequence ID" value="BDU75367.1"/>
    <property type="molecule type" value="Genomic_DNA"/>
</dbReference>
<dbReference type="Proteomes" id="UP001228113">
    <property type="component" value="Chromosome"/>
</dbReference>
<protein>
    <recommendedName>
        <fullName evidence="13">ATP synthase subunit b</fullName>
    </recommendedName>
    <alternativeName>
        <fullName evidence="13">ATP synthase F(0) sector subunit b</fullName>
    </alternativeName>
    <alternativeName>
        <fullName evidence="13">ATPase subunit I</fullName>
    </alternativeName>
    <alternativeName>
        <fullName evidence="13">F-type ATPase subunit b</fullName>
        <shortName evidence="13">F-ATPase subunit b</shortName>
    </alternativeName>
</protein>
<keyword evidence="9 13" id="KW-0066">ATP synthesis</keyword>
<evidence type="ECO:0000313" key="15">
    <source>
        <dbReference type="EMBL" id="BDU75367.1"/>
    </source>
</evidence>
<keyword evidence="16" id="KW-1185">Reference proteome</keyword>
<evidence type="ECO:0000256" key="11">
    <source>
        <dbReference type="ARBA" id="ARBA00025614"/>
    </source>
</evidence>
<evidence type="ECO:0000313" key="16">
    <source>
        <dbReference type="Proteomes" id="UP001228113"/>
    </source>
</evidence>
<name>A0AA48KCI0_9BACT</name>
<dbReference type="KEGG" id="msea:METESE_03250"/>
<sequence length="163" mass="17580">MGGLGLLAEGEAPKGFMDALPDPMKIDWQALLFVMALVTILYLFLKVAFFKPVLKVMDDRDAAIASGASRRAEAAALVEARQAEYASRLKELRAKAFEHRKDLAAAAGREKQALLDQARAESGAERARALDELKAAQAGAKADLMAQVDALSESMVSHLLRQA</sequence>
<comment type="subunit">
    <text evidence="13">F-type ATPases have 2 components, F(1) - the catalytic core - and F(0) - the membrane proton channel. F(1) has five subunits: alpha(3), beta(3), gamma(1), delta(1), epsilon(1). F(0) has three main subunits: a(1), b(2) and c(10-14). The alpha and beta chains form an alternating ring which encloses part of the gamma chain. F(1) is attached to F(0) by a central stalk formed by the gamma and epsilon chains, while a peripheral stalk is formed by the delta and b chains.</text>
</comment>
<dbReference type="GO" id="GO:0046961">
    <property type="term" value="F:proton-transporting ATPase activity, rotational mechanism"/>
    <property type="evidence" value="ECO:0007669"/>
    <property type="project" value="TreeGrafter"/>
</dbReference>
<dbReference type="CDD" id="cd06503">
    <property type="entry name" value="ATP-synt_Fo_b"/>
    <property type="match status" value="1"/>
</dbReference>
<evidence type="ECO:0000256" key="2">
    <source>
        <dbReference type="ARBA" id="ARBA00022448"/>
    </source>
</evidence>
<dbReference type="HAMAP" id="MF_01398">
    <property type="entry name" value="ATP_synth_b_bprime"/>
    <property type="match status" value="1"/>
</dbReference>
<organism evidence="15 16">
    <name type="scientific">Mesoterricola sediminis</name>
    <dbReference type="NCBI Taxonomy" id="2927980"/>
    <lineage>
        <taxon>Bacteria</taxon>
        <taxon>Pseudomonadati</taxon>
        <taxon>Acidobacteriota</taxon>
        <taxon>Holophagae</taxon>
        <taxon>Holophagales</taxon>
        <taxon>Holophagaceae</taxon>
        <taxon>Mesoterricola</taxon>
    </lineage>
</organism>
<dbReference type="InterPro" id="IPR002146">
    <property type="entry name" value="ATP_synth_b/b'su_bac/chlpt"/>
</dbReference>
<evidence type="ECO:0000256" key="6">
    <source>
        <dbReference type="ARBA" id="ARBA00022989"/>
    </source>
</evidence>
<evidence type="ECO:0000256" key="4">
    <source>
        <dbReference type="ARBA" id="ARBA00022692"/>
    </source>
</evidence>
<dbReference type="GO" id="GO:0005886">
    <property type="term" value="C:plasma membrane"/>
    <property type="evidence" value="ECO:0007669"/>
    <property type="project" value="UniProtKB-SubCell"/>
</dbReference>
<dbReference type="Pfam" id="PF00430">
    <property type="entry name" value="ATP-synt_B"/>
    <property type="match status" value="1"/>
</dbReference>
<accession>A0AA48KCI0</accession>
<comment type="subcellular location">
    <subcellularLocation>
        <location evidence="13">Cell membrane</location>
        <topology evidence="13">Single-pass membrane protein</topology>
    </subcellularLocation>
    <subcellularLocation>
        <location evidence="12">Endomembrane system</location>
        <topology evidence="12">Single-pass membrane protein</topology>
    </subcellularLocation>
</comment>
<dbReference type="GO" id="GO:0012505">
    <property type="term" value="C:endomembrane system"/>
    <property type="evidence" value="ECO:0007669"/>
    <property type="project" value="UniProtKB-SubCell"/>
</dbReference>
<keyword evidence="6 13" id="KW-1133">Transmembrane helix</keyword>
<proteinExistence type="inferred from homology"/>
<gene>
    <name evidence="13" type="primary">atpF</name>
    <name evidence="15" type="ORF">METESE_03250</name>
</gene>
<evidence type="ECO:0000256" key="9">
    <source>
        <dbReference type="ARBA" id="ARBA00023310"/>
    </source>
</evidence>
<feature type="transmembrane region" description="Helical" evidence="13">
    <location>
        <begin position="30"/>
        <end position="50"/>
    </location>
</feature>
<comment type="similarity">
    <text evidence="1 13 14">Belongs to the ATPase B chain family.</text>
</comment>
<dbReference type="GO" id="GO:0046933">
    <property type="term" value="F:proton-transporting ATP synthase activity, rotational mechanism"/>
    <property type="evidence" value="ECO:0007669"/>
    <property type="project" value="UniProtKB-UniRule"/>
</dbReference>
<dbReference type="GO" id="GO:0045259">
    <property type="term" value="C:proton-transporting ATP synthase complex"/>
    <property type="evidence" value="ECO:0007669"/>
    <property type="project" value="UniProtKB-KW"/>
</dbReference>
<comment type="function">
    <text evidence="10 13">F(1)F(0) ATP synthase produces ATP from ADP in the presence of a proton or sodium gradient. F-type ATPases consist of two structural domains, F(1) containing the extramembraneous catalytic core and F(0) containing the membrane proton channel, linked together by a central stalk and a peripheral stalk. During catalysis, ATP synthesis in the catalytic domain of F(1) is coupled via a rotary mechanism of the central stalk subunits to proton translocation.</text>
</comment>
<evidence type="ECO:0000256" key="1">
    <source>
        <dbReference type="ARBA" id="ARBA00005513"/>
    </source>
</evidence>
<dbReference type="PANTHER" id="PTHR33445">
    <property type="entry name" value="ATP SYNTHASE SUBUNIT B', CHLOROPLASTIC"/>
    <property type="match status" value="1"/>
</dbReference>
<keyword evidence="4 13" id="KW-0812">Transmembrane</keyword>
<evidence type="ECO:0000256" key="12">
    <source>
        <dbReference type="ARBA" id="ARBA00037847"/>
    </source>
</evidence>
<dbReference type="InterPro" id="IPR050059">
    <property type="entry name" value="ATP_synthase_B_chain"/>
</dbReference>
<comment type="function">
    <text evidence="11">Component of the F(0) channel, it forms part of the peripheral stalk, linking F(1) to F(0). The b'-subunit is a diverged and duplicated form of b found in plants and photosynthetic bacteria.</text>
</comment>
<keyword evidence="8 13" id="KW-0472">Membrane</keyword>
<evidence type="ECO:0000256" key="13">
    <source>
        <dbReference type="HAMAP-Rule" id="MF_01398"/>
    </source>
</evidence>
<keyword evidence="3 13" id="KW-0138">CF(0)</keyword>
<keyword evidence="13" id="KW-1003">Cell membrane</keyword>
<dbReference type="AlphaFoldDB" id="A0AA48KCI0"/>